<dbReference type="InterPro" id="IPR001387">
    <property type="entry name" value="Cro/C1-type_HTH"/>
</dbReference>
<dbReference type="InterPro" id="IPR013096">
    <property type="entry name" value="Cupin_2"/>
</dbReference>
<dbReference type="PROSITE" id="PS50943">
    <property type="entry name" value="HTH_CROC1"/>
    <property type="match status" value="1"/>
</dbReference>
<organism evidence="3 4">
    <name type="scientific">Candidatus Desulfovibrio intestinavium</name>
    <dbReference type="NCBI Taxonomy" id="2838534"/>
    <lineage>
        <taxon>Bacteria</taxon>
        <taxon>Pseudomonadati</taxon>
        <taxon>Thermodesulfobacteriota</taxon>
        <taxon>Desulfovibrionia</taxon>
        <taxon>Desulfovibrionales</taxon>
        <taxon>Desulfovibrionaceae</taxon>
        <taxon>Desulfovibrio</taxon>
    </lineage>
</organism>
<evidence type="ECO:0000259" key="2">
    <source>
        <dbReference type="PROSITE" id="PS50943"/>
    </source>
</evidence>
<dbReference type="Proteomes" id="UP000823821">
    <property type="component" value="Unassembled WGS sequence"/>
</dbReference>
<dbReference type="GO" id="GO:0003700">
    <property type="term" value="F:DNA-binding transcription factor activity"/>
    <property type="evidence" value="ECO:0007669"/>
    <property type="project" value="TreeGrafter"/>
</dbReference>
<dbReference type="Pfam" id="PF13443">
    <property type="entry name" value="HTH_26"/>
    <property type="match status" value="1"/>
</dbReference>
<dbReference type="InterPro" id="IPR050807">
    <property type="entry name" value="TransReg_Diox_bact_type"/>
</dbReference>
<dbReference type="SUPFAM" id="SSF51182">
    <property type="entry name" value="RmlC-like cupins"/>
    <property type="match status" value="1"/>
</dbReference>
<dbReference type="InterPro" id="IPR014710">
    <property type="entry name" value="RmlC-like_jellyroll"/>
</dbReference>
<gene>
    <name evidence="3" type="ORF">H9784_09250</name>
</gene>
<dbReference type="SMART" id="SM00530">
    <property type="entry name" value="HTH_XRE"/>
    <property type="match status" value="1"/>
</dbReference>
<dbReference type="Gene3D" id="2.60.120.10">
    <property type="entry name" value="Jelly Rolls"/>
    <property type="match status" value="1"/>
</dbReference>
<evidence type="ECO:0000256" key="1">
    <source>
        <dbReference type="ARBA" id="ARBA00023125"/>
    </source>
</evidence>
<reference evidence="3" key="2">
    <citation type="submission" date="2021-04" db="EMBL/GenBank/DDBJ databases">
        <authorList>
            <person name="Gilroy R."/>
        </authorList>
    </citation>
    <scope>NUCLEOTIDE SEQUENCE</scope>
    <source>
        <strain evidence="3">5032</strain>
    </source>
</reference>
<dbReference type="PANTHER" id="PTHR46797:SF19">
    <property type="entry name" value="BLL2473 PROTEIN"/>
    <property type="match status" value="1"/>
</dbReference>
<dbReference type="CDD" id="cd00093">
    <property type="entry name" value="HTH_XRE"/>
    <property type="match status" value="1"/>
</dbReference>
<accession>A0A9D2HP54</accession>
<proteinExistence type="predicted"/>
<evidence type="ECO:0000313" key="3">
    <source>
        <dbReference type="EMBL" id="HJA79732.1"/>
    </source>
</evidence>
<sequence>MSEQRQGQHGAQTVGERVRSFREARGIDRETLAADASLSVEFVERLENGEVYPAIGPMQKVARALGLRLGTFLDDQFTRDPIISDIHETGSDPCLHTGSMPRPSYVYHALGKGKNDRNMEPFCIEIYPDAENAVRKTSSHQGEEFVLVLEGELLVVYGRETHILKAGQTIYYNSIVPHYVGPANDKPVRILAVTYNP</sequence>
<dbReference type="Gene3D" id="1.10.260.40">
    <property type="entry name" value="lambda repressor-like DNA-binding domains"/>
    <property type="match status" value="1"/>
</dbReference>
<feature type="domain" description="HTH cro/C1-type" evidence="2">
    <location>
        <begin position="18"/>
        <end position="72"/>
    </location>
</feature>
<comment type="caution">
    <text evidence="3">The sequence shown here is derived from an EMBL/GenBank/DDBJ whole genome shotgun (WGS) entry which is preliminary data.</text>
</comment>
<dbReference type="SUPFAM" id="SSF47413">
    <property type="entry name" value="lambda repressor-like DNA-binding domains"/>
    <property type="match status" value="1"/>
</dbReference>
<name>A0A9D2HP54_9BACT</name>
<dbReference type="AlphaFoldDB" id="A0A9D2HP54"/>
<dbReference type="PANTHER" id="PTHR46797">
    <property type="entry name" value="HTH-TYPE TRANSCRIPTIONAL REGULATOR"/>
    <property type="match status" value="1"/>
</dbReference>
<protein>
    <submittedName>
        <fullName evidence="3">Cupin domain-containing protein</fullName>
    </submittedName>
</protein>
<dbReference type="CDD" id="cd02209">
    <property type="entry name" value="cupin_XRE_C"/>
    <property type="match status" value="1"/>
</dbReference>
<dbReference type="Pfam" id="PF07883">
    <property type="entry name" value="Cupin_2"/>
    <property type="match status" value="1"/>
</dbReference>
<dbReference type="InterPro" id="IPR011051">
    <property type="entry name" value="RmlC_Cupin_sf"/>
</dbReference>
<dbReference type="EMBL" id="DWZD01000048">
    <property type="protein sequence ID" value="HJA79732.1"/>
    <property type="molecule type" value="Genomic_DNA"/>
</dbReference>
<reference evidence="3" key="1">
    <citation type="journal article" date="2021" name="PeerJ">
        <title>Extensive microbial diversity within the chicken gut microbiome revealed by metagenomics and culture.</title>
        <authorList>
            <person name="Gilroy R."/>
            <person name="Ravi A."/>
            <person name="Getino M."/>
            <person name="Pursley I."/>
            <person name="Horton D.L."/>
            <person name="Alikhan N.F."/>
            <person name="Baker D."/>
            <person name="Gharbi K."/>
            <person name="Hall N."/>
            <person name="Watson M."/>
            <person name="Adriaenssens E.M."/>
            <person name="Foster-Nyarko E."/>
            <person name="Jarju S."/>
            <person name="Secka A."/>
            <person name="Antonio M."/>
            <person name="Oren A."/>
            <person name="Chaudhuri R.R."/>
            <person name="La Ragione R."/>
            <person name="Hildebrand F."/>
            <person name="Pallen M.J."/>
        </authorList>
    </citation>
    <scope>NUCLEOTIDE SEQUENCE</scope>
    <source>
        <strain evidence="3">5032</strain>
    </source>
</reference>
<dbReference type="GO" id="GO:0003677">
    <property type="term" value="F:DNA binding"/>
    <property type="evidence" value="ECO:0007669"/>
    <property type="project" value="UniProtKB-KW"/>
</dbReference>
<evidence type="ECO:0000313" key="4">
    <source>
        <dbReference type="Proteomes" id="UP000823821"/>
    </source>
</evidence>
<dbReference type="InterPro" id="IPR010982">
    <property type="entry name" value="Lambda_DNA-bd_dom_sf"/>
</dbReference>
<dbReference type="GO" id="GO:0005829">
    <property type="term" value="C:cytosol"/>
    <property type="evidence" value="ECO:0007669"/>
    <property type="project" value="TreeGrafter"/>
</dbReference>
<keyword evidence="1" id="KW-0238">DNA-binding</keyword>